<name>A0A0S2T9B1_9GAMM</name>
<evidence type="ECO:0000259" key="2">
    <source>
        <dbReference type="Pfam" id="PF01968"/>
    </source>
</evidence>
<evidence type="ECO:0000259" key="4">
    <source>
        <dbReference type="Pfam" id="PF19278"/>
    </source>
</evidence>
<feature type="domain" description="Acetophenone carboxylase-like C-terminal" evidence="4">
    <location>
        <begin position="485"/>
        <end position="644"/>
    </location>
</feature>
<evidence type="ECO:0000259" key="3">
    <source>
        <dbReference type="Pfam" id="PF05378"/>
    </source>
</evidence>
<evidence type="ECO:0000313" key="6">
    <source>
        <dbReference type="Proteomes" id="UP000055136"/>
    </source>
</evidence>
<dbReference type="PANTHER" id="PTHR11365">
    <property type="entry name" value="5-OXOPROLINASE RELATED"/>
    <property type="match status" value="1"/>
</dbReference>
<feature type="domain" description="Hydantoinase/oxoprolinase N-terminal" evidence="3">
    <location>
        <begin position="3"/>
        <end position="171"/>
    </location>
</feature>
<reference evidence="5" key="1">
    <citation type="submission" date="2015-10" db="EMBL/GenBank/DDBJ databases">
        <title>Description of Candidatus Tenderia electrophaga gen. nov, sp. nov., an Uncultivated Electroautotroph from a Biocathode Enrichment.</title>
        <authorList>
            <person name="Eddie B.J."/>
            <person name="Malanoski A.P."/>
            <person name="Wang Z."/>
            <person name="Hall R.J."/>
            <person name="Oh S.D."/>
            <person name="Heiner C."/>
            <person name="Lin B."/>
            <person name="Strycharz-Glaven S.M."/>
        </authorList>
    </citation>
    <scope>NUCLEOTIDE SEQUENCE [LARGE SCALE GENOMIC DNA]</scope>
    <source>
        <strain evidence="5">NRL1</strain>
    </source>
</reference>
<gene>
    <name evidence="5" type="ORF">Tel_00370</name>
</gene>
<dbReference type="InterPro" id="IPR002821">
    <property type="entry name" value="Hydantoinase_A"/>
</dbReference>
<dbReference type="Proteomes" id="UP000055136">
    <property type="component" value="Chromosome"/>
</dbReference>
<keyword evidence="1" id="KW-0175">Coiled coil</keyword>
<dbReference type="Pfam" id="PF05378">
    <property type="entry name" value="Hydant_A_N"/>
    <property type="match status" value="1"/>
</dbReference>
<sequence>MLLGIDTGGTFTDFVLFDGRALRLHKRLSTPQAPEEAILGGIADLGLDPAQLTIIHGSTVATNAALEGKGVRTAFITNRGFGDMLSIGRQARRELYDLQPEPVAPPVPPDLCLETGGRIAADGTLLEALSADDLKHLREQLQQLKPEAVAINLLFSFIDARAEQAIEDIVPKDIFVSRSSAILPEYKEYERGITTWLNAWIGPRVEQYLQRLQHGLPQTPIAVMQSSGGTLAAAQAGRLAVHMLLSGPAGGLAGARYIGALAGHERLLTFDMGGTSTDVALIDGEPRLTSEGHIGPYPVAVPMVDMHTIGAGGGSIAWIDAGGLLQVGPESAGADPGPACYGRGGAHATVTDANLLLGRLRPDAFLGGEMPLDPDAAHAAVRQLAHQLKLSIEDTAEGIIRIADEHMGQALRVISIQRGMDPRAFTLMPFGGAGGLHVCALAEALGMDRALVPIQGGVLSAFGMLVARRSRELSHTIAAELEHIHAQTLEQEFQNLEQKALAALADEGIAAGQVSLERSLDLRYRGQAFSLNIPWQGLAHSGAAFHQTHEQRYGHRLQHAVELVNIRLRAHGPAPELHIPVLAKNAAPGAASDEARLHGISQPVSVLDRARLAAGQQIDGPALITETVATTLIADHWRCRVDDYGNLLLTRQHRRSG</sequence>
<evidence type="ECO:0000313" key="5">
    <source>
        <dbReference type="EMBL" id="ALP51717.1"/>
    </source>
</evidence>
<organism evidence="5 6">
    <name type="scientific">Candidatus Tenderia electrophaga</name>
    <dbReference type="NCBI Taxonomy" id="1748243"/>
    <lineage>
        <taxon>Bacteria</taxon>
        <taxon>Pseudomonadati</taxon>
        <taxon>Pseudomonadota</taxon>
        <taxon>Gammaproteobacteria</taxon>
        <taxon>Candidatus Tenderiales</taxon>
        <taxon>Candidatus Tenderiaceae</taxon>
        <taxon>Candidatus Tenderia</taxon>
    </lineage>
</organism>
<protein>
    <submittedName>
        <fullName evidence="5">Hydantoinase</fullName>
    </submittedName>
</protein>
<dbReference type="GO" id="GO:0005829">
    <property type="term" value="C:cytosol"/>
    <property type="evidence" value="ECO:0007669"/>
    <property type="project" value="TreeGrafter"/>
</dbReference>
<feature type="coiled-coil region" evidence="1">
    <location>
        <begin position="479"/>
        <end position="506"/>
    </location>
</feature>
<dbReference type="InterPro" id="IPR049517">
    <property type="entry name" value="ACX-like_C"/>
</dbReference>
<dbReference type="GO" id="GO:0006749">
    <property type="term" value="P:glutathione metabolic process"/>
    <property type="evidence" value="ECO:0007669"/>
    <property type="project" value="TreeGrafter"/>
</dbReference>
<dbReference type="InterPro" id="IPR043129">
    <property type="entry name" value="ATPase_NBD"/>
</dbReference>
<dbReference type="Pfam" id="PF19278">
    <property type="entry name" value="Hydant_A_C"/>
    <property type="match status" value="1"/>
</dbReference>
<dbReference type="KEGG" id="tee:Tel_00370"/>
<dbReference type="AlphaFoldDB" id="A0A0S2T9B1"/>
<accession>A0A0S2T9B1</accession>
<keyword evidence="6" id="KW-1185">Reference proteome</keyword>
<dbReference type="InterPro" id="IPR008040">
    <property type="entry name" value="Hydant_A_N"/>
</dbReference>
<dbReference type="EMBL" id="CP013099">
    <property type="protein sequence ID" value="ALP51717.1"/>
    <property type="molecule type" value="Genomic_DNA"/>
</dbReference>
<dbReference type="GO" id="GO:0017168">
    <property type="term" value="F:5-oxoprolinase (ATP-hydrolyzing) activity"/>
    <property type="evidence" value="ECO:0007669"/>
    <property type="project" value="TreeGrafter"/>
</dbReference>
<evidence type="ECO:0000256" key="1">
    <source>
        <dbReference type="SAM" id="Coils"/>
    </source>
</evidence>
<proteinExistence type="predicted"/>
<dbReference type="Pfam" id="PF01968">
    <property type="entry name" value="Hydantoinase_A"/>
    <property type="match status" value="1"/>
</dbReference>
<dbReference type="PANTHER" id="PTHR11365:SF23">
    <property type="entry name" value="HYPOTHETICAL 5-OXOPROLINASE (EUROFUNG)-RELATED"/>
    <property type="match status" value="1"/>
</dbReference>
<feature type="domain" description="Hydantoinase A/oxoprolinase" evidence="2">
    <location>
        <begin position="191"/>
        <end position="469"/>
    </location>
</feature>
<dbReference type="STRING" id="1748243.Tel_00370"/>
<dbReference type="InterPro" id="IPR045079">
    <property type="entry name" value="Oxoprolinase-like"/>
</dbReference>
<dbReference type="SUPFAM" id="SSF53067">
    <property type="entry name" value="Actin-like ATPase domain"/>
    <property type="match status" value="1"/>
</dbReference>